<organism evidence="1 2">
    <name type="scientific">Nostocoides vanveenii</name>
    <dbReference type="NCBI Taxonomy" id="330835"/>
    <lineage>
        <taxon>Bacteria</taxon>
        <taxon>Bacillati</taxon>
        <taxon>Actinomycetota</taxon>
        <taxon>Actinomycetes</taxon>
        <taxon>Micrococcales</taxon>
        <taxon>Intrasporangiaceae</taxon>
        <taxon>Nostocoides</taxon>
    </lineage>
</organism>
<sequence length="174" mass="18857">MVAFYSMDGSSSINQWSRATNAVSIVHRDTDVEGYYDVSGRPRASNAGVSFSRQWYKDAADITGWAVSVRNPAGTFRVADDSRDGVLSLVSYDIDRTGRRAVVSVSDGREGFIHIVDRSMDPPSSAAALATLYEPNRQPALAGTAPVVADADNPSRQVMVWNWQTGTVTPVSVR</sequence>
<gene>
    <name evidence="1" type="ORF">GCM10009810_30490</name>
</gene>
<keyword evidence="2" id="KW-1185">Reference proteome</keyword>
<name>A0ABN2KYY1_9MICO</name>
<protein>
    <submittedName>
        <fullName evidence="1">Uncharacterized protein</fullName>
    </submittedName>
</protein>
<evidence type="ECO:0000313" key="2">
    <source>
        <dbReference type="Proteomes" id="UP001501475"/>
    </source>
</evidence>
<dbReference type="EMBL" id="BAAAPN010000059">
    <property type="protein sequence ID" value="GAA1769848.1"/>
    <property type="molecule type" value="Genomic_DNA"/>
</dbReference>
<dbReference type="Proteomes" id="UP001501475">
    <property type="component" value="Unassembled WGS sequence"/>
</dbReference>
<reference evidence="1 2" key="1">
    <citation type="journal article" date="2019" name="Int. J. Syst. Evol. Microbiol.">
        <title>The Global Catalogue of Microorganisms (GCM) 10K type strain sequencing project: providing services to taxonomists for standard genome sequencing and annotation.</title>
        <authorList>
            <consortium name="The Broad Institute Genomics Platform"/>
            <consortium name="The Broad Institute Genome Sequencing Center for Infectious Disease"/>
            <person name="Wu L."/>
            <person name="Ma J."/>
        </authorList>
    </citation>
    <scope>NUCLEOTIDE SEQUENCE [LARGE SCALE GENOMIC DNA]</scope>
    <source>
        <strain evidence="1 2">JCM 15591</strain>
    </source>
</reference>
<dbReference type="RefSeq" id="WP_344067732.1">
    <property type="nucleotide sequence ID" value="NZ_BAAAPN010000059.1"/>
</dbReference>
<proteinExistence type="predicted"/>
<evidence type="ECO:0000313" key="1">
    <source>
        <dbReference type="EMBL" id="GAA1769848.1"/>
    </source>
</evidence>
<comment type="caution">
    <text evidence="1">The sequence shown here is derived from an EMBL/GenBank/DDBJ whole genome shotgun (WGS) entry which is preliminary data.</text>
</comment>
<accession>A0ABN2KYY1</accession>